<reference evidence="6 7" key="1">
    <citation type="submission" date="2019-05" db="EMBL/GenBank/DDBJ databases">
        <title>We sequenced the genome of Paenibacillus hemerocallicola KCTC 33185 for further insight into its adaptation and study the phylogeny of Paenibacillus.</title>
        <authorList>
            <person name="Narsing Rao M.P."/>
        </authorList>
    </citation>
    <scope>NUCLEOTIDE SEQUENCE [LARGE SCALE GENOMIC DNA]</scope>
    <source>
        <strain evidence="6 7">KCTC 33185</strain>
    </source>
</reference>
<evidence type="ECO:0000259" key="4">
    <source>
        <dbReference type="Pfam" id="PF07726"/>
    </source>
</evidence>
<dbReference type="EMBL" id="VDCQ01000111">
    <property type="protein sequence ID" value="TNJ56034.1"/>
    <property type="molecule type" value="Genomic_DNA"/>
</dbReference>
<dbReference type="GO" id="GO:0016887">
    <property type="term" value="F:ATP hydrolysis activity"/>
    <property type="evidence" value="ECO:0007669"/>
    <property type="project" value="InterPro"/>
</dbReference>
<keyword evidence="7" id="KW-1185">Reference proteome</keyword>
<dbReference type="AlphaFoldDB" id="A0A5C4SXS1"/>
<gene>
    <name evidence="6" type="ORF">FE784_39135</name>
</gene>
<dbReference type="Proteomes" id="UP000307943">
    <property type="component" value="Unassembled WGS sequence"/>
</dbReference>
<dbReference type="CDD" id="cd00009">
    <property type="entry name" value="AAA"/>
    <property type="match status" value="1"/>
</dbReference>
<dbReference type="Pfam" id="PF17863">
    <property type="entry name" value="AAA_lid_2"/>
    <property type="match status" value="1"/>
</dbReference>
<evidence type="ECO:0000313" key="7">
    <source>
        <dbReference type="Proteomes" id="UP000307943"/>
    </source>
</evidence>
<dbReference type="Pfam" id="PF07726">
    <property type="entry name" value="AAA_3"/>
    <property type="match status" value="1"/>
</dbReference>
<sequence length="330" mass="36219">MAQGRGVPLPFDRPQQFVERIIHHVEKAIVGKRDSIETAVIAFLCGGHLLLEDVPGVGKTMLVRALAQTVGASFKRIQCTPDLLPSDVTGVSVYNQQTGQFEYRPGPVMANVLLADEMNRASPKTQSALLEAMEEKQVTVDGETYRLPEPFMLLATQNPVEHEGTYPLPEAQLDRFLLKIRLGYPEERHEVEMLGRLQERSPLAGVKAVLLREEWARLQLETRLVHIDDTLKQYIVRLTSATRTHPDIALGASPRASYALMRTAQAKAFCSGRAYVVPDDVKSMAVSTIAHRLVLQPEARYTGKSAESVMAHLLAAVPVPAAQAAAGGSL</sequence>
<dbReference type="GO" id="GO:0005524">
    <property type="term" value="F:ATP binding"/>
    <property type="evidence" value="ECO:0007669"/>
    <property type="project" value="UniProtKB-KW"/>
</dbReference>
<organism evidence="6 7">
    <name type="scientific">Paenibacillus hemerocallicola</name>
    <dbReference type="NCBI Taxonomy" id="1172614"/>
    <lineage>
        <taxon>Bacteria</taxon>
        <taxon>Bacillati</taxon>
        <taxon>Bacillota</taxon>
        <taxon>Bacilli</taxon>
        <taxon>Bacillales</taxon>
        <taxon>Paenibacillaceae</taxon>
        <taxon>Paenibacillus</taxon>
    </lineage>
</organism>
<dbReference type="PANTHER" id="PTHR42759">
    <property type="entry name" value="MOXR FAMILY PROTEIN"/>
    <property type="match status" value="1"/>
</dbReference>
<evidence type="ECO:0000256" key="1">
    <source>
        <dbReference type="ARBA" id="ARBA00022741"/>
    </source>
</evidence>
<dbReference type="Gene3D" id="3.40.50.300">
    <property type="entry name" value="P-loop containing nucleotide triphosphate hydrolases"/>
    <property type="match status" value="1"/>
</dbReference>
<dbReference type="InterPro" id="IPR050764">
    <property type="entry name" value="CbbQ/NirQ/NorQ/GpvN"/>
</dbReference>
<keyword evidence="1" id="KW-0547">Nucleotide-binding</keyword>
<dbReference type="Gene3D" id="1.10.8.80">
    <property type="entry name" value="Magnesium chelatase subunit I, C-Terminal domain"/>
    <property type="match status" value="1"/>
</dbReference>
<dbReference type="FunFam" id="3.40.50.300:FF:000640">
    <property type="entry name" value="MoxR family ATPase"/>
    <property type="match status" value="1"/>
</dbReference>
<dbReference type="PIRSF" id="PIRSF002849">
    <property type="entry name" value="AAA_ATPase_chaperone_MoxR_prd"/>
    <property type="match status" value="1"/>
</dbReference>
<comment type="caution">
    <text evidence="6">The sequence shown here is derived from an EMBL/GenBank/DDBJ whole genome shotgun (WGS) entry which is preliminary data.</text>
</comment>
<proteinExistence type="inferred from homology"/>
<name>A0A5C4SXS1_9BACL</name>
<accession>A0A5C4SXS1</accession>
<evidence type="ECO:0000256" key="2">
    <source>
        <dbReference type="ARBA" id="ARBA00022840"/>
    </source>
</evidence>
<feature type="domain" description="ATPase AAA-3" evidence="4">
    <location>
        <begin position="48"/>
        <end position="178"/>
    </location>
</feature>
<dbReference type="InterPro" id="IPR041628">
    <property type="entry name" value="ChlI/MoxR_AAA_lid"/>
</dbReference>
<evidence type="ECO:0000256" key="3">
    <source>
        <dbReference type="ARBA" id="ARBA00061607"/>
    </source>
</evidence>
<dbReference type="SUPFAM" id="SSF52540">
    <property type="entry name" value="P-loop containing nucleoside triphosphate hydrolases"/>
    <property type="match status" value="1"/>
</dbReference>
<dbReference type="RefSeq" id="WP_139607728.1">
    <property type="nucleotide sequence ID" value="NZ_VDCQ01000111.1"/>
</dbReference>
<dbReference type="InterPro" id="IPR011703">
    <property type="entry name" value="ATPase_AAA-3"/>
</dbReference>
<evidence type="ECO:0000259" key="5">
    <source>
        <dbReference type="Pfam" id="PF17863"/>
    </source>
</evidence>
<protein>
    <submittedName>
        <fullName evidence="6">MoxR family ATPase</fullName>
    </submittedName>
</protein>
<evidence type="ECO:0000313" key="6">
    <source>
        <dbReference type="EMBL" id="TNJ56034.1"/>
    </source>
</evidence>
<keyword evidence="2" id="KW-0067">ATP-binding</keyword>
<dbReference type="PANTHER" id="PTHR42759:SF5">
    <property type="entry name" value="METHANOL DEHYDROGENASE REGULATOR"/>
    <property type="match status" value="1"/>
</dbReference>
<dbReference type="InterPro" id="IPR027417">
    <property type="entry name" value="P-loop_NTPase"/>
</dbReference>
<dbReference type="OrthoDB" id="9808397at2"/>
<comment type="similarity">
    <text evidence="3">Belongs to the MoxR family.</text>
</comment>
<feature type="domain" description="ChlI/MoxR AAA lid" evidence="5">
    <location>
        <begin position="241"/>
        <end position="310"/>
    </location>
</feature>